<dbReference type="GO" id="GO:0009263">
    <property type="term" value="P:deoxyribonucleotide biosynthetic process"/>
    <property type="evidence" value="ECO:0007669"/>
    <property type="project" value="UniProtKB-KW"/>
</dbReference>
<comment type="similarity">
    <text evidence="1 4">Belongs to the ribonucleoside diphosphate reductase large chain family.</text>
</comment>
<evidence type="ECO:0000256" key="1">
    <source>
        <dbReference type="ARBA" id="ARBA00010406"/>
    </source>
</evidence>
<evidence type="ECO:0000259" key="5">
    <source>
        <dbReference type="Pfam" id="PF00317"/>
    </source>
</evidence>
<dbReference type="EC" id="1.17.4.1" evidence="2 4"/>
<evidence type="ECO:0000313" key="8">
    <source>
        <dbReference type="Proteomes" id="UP000284706"/>
    </source>
</evidence>
<evidence type="ECO:0000256" key="2">
    <source>
        <dbReference type="ARBA" id="ARBA00012274"/>
    </source>
</evidence>
<feature type="non-terminal residue" evidence="7">
    <location>
        <position position="559"/>
    </location>
</feature>
<dbReference type="OrthoDB" id="3000483at2759"/>
<dbReference type="UniPathway" id="UPA00326"/>
<dbReference type="Proteomes" id="UP000284706">
    <property type="component" value="Unassembled WGS sequence"/>
</dbReference>
<evidence type="ECO:0000256" key="3">
    <source>
        <dbReference type="ARBA" id="ARBA00023002"/>
    </source>
</evidence>
<comment type="function">
    <text evidence="4">Provides the precursors necessary for DNA synthesis. Catalyzes the biosynthesis of deoxyribonucleotides from the corresponding ribonucleotides.</text>
</comment>
<organism evidence="7 8">
    <name type="scientific">Gymnopilus dilepis</name>
    <dbReference type="NCBI Taxonomy" id="231916"/>
    <lineage>
        <taxon>Eukaryota</taxon>
        <taxon>Fungi</taxon>
        <taxon>Dikarya</taxon>
        <taxon>Basidiomycota</taxon>
        <taxon>Agaricomycotina</taxon>
        <taxon>Agaricomycetes</taxon>
        <taxon>Agaricomycetidae</taxon>
        <taxon>Agaricales</taxon>
        <taxon>Agaricineae</taxon>
        <taxon>Hymenogastraceae</taxon>
        <taxon>Gymnopilus</taxon>
    </lineage>
</organism>
<dbReference type="GO" id="GO:0005524">
    <property type="term" value="F:ATP binding"/>
    <property type="evidence" value="ECO:0007669"/>
    <property type="project" value="InterPro"/>
</dbReference>
<dbReference type="InterPro" id="IPR013509">
    <property type="entry name" value="RNR_lsu_N"/>
</dbReference>
<dbReference type="InterPro" id="IPR008926">
    <property type="entry name" value="RNR_R1-su_N"/>
</dbReference>
<dbReference type="Gene3D" id="3.20.70.20">
    <property type="match status" value="1"/>
</dbReference>
<dbReference type="SUPFAM" id="SSF48168">
    <property type="entry name" value="R1 subunit of ribonucleotide reductase, N-terminal domain"/>
    <property type="match status" value="1"/>
</dbReference>
<dbReference type="InterPro" id="IPR039718">
    <property type="entry name" value="Rrm1"/>
</dbReference>
<dbReference type="AlphaFoldDB" id="A0A409X580"/>
<comment type="catalytic activity">
    <reaction evidence="4">
        <text>a 2'-deoxyribonucleoside 5'-diphosphate + [thioredoxin]-disulfide + H2O = a ribonucleoside 5'-diphosphate + [thioredoxin]-dithiol</text>
        <dbReference type="Rhea" id="RHEA:23252"/>
        <dbReference type="Rhea" id="RHEA-COMP:10698"/>
        <dbReference type="Rhea" id="RHEA-COMP:10700"/>
        <dbReference type="ChEBI" id="CHEBI:15377"/>
        <dbReference type="ChEBI" id="CHEBI:29950"/>
        <dbReference type="ChEBI" id="CHEBI:50058"/>
        <dbReference type="ChEBI" id="CHEBI:57930"/>
        <dbReference type="ChEBI" id="CHEBI:73316"/>
        <dbReference type="EC" id="1.17.4.1"/>
    </reaction>
</comment>
<proteinExistence type="inferred from homology"/>
<evidence type="ECO:0000256" key="4">
    <source>
        <dbReference type="RuleBase" id="RU003410"/>
    </source>
</evidence>
<dbReference type="Pfam" id="PF00317">
    <property type="entry name" value="Ribonuc_red_lgN"/>
    <property type="match status" value="1"/>
</dbReference>
<reference evidence="7 8" key="1">
    <citation type="journal article" date="2018" name="Evol. Lett.">
        <title>Horizontal gene cluster transfer increased hallucinogenic mushroom diversity.</title>
        <authorList>
            <person name="Reynolds H.T."/>
            <person name="Vijayakumar V."/>
            <person name="Gluck-Thaler E."/>
            <person name="Korotkin H.B."/>
            <person name="Matheny P.B."/>
            <person name="Slot J.C."/>
        </authorList>
    </citation>
    <scope>NUCLEOTIDE SEQUENCE [LARGE SCALE GENOMIC DNA]</scope>
    <source>
        <strain evidence="7 8">SRW20</strain>
    </source>
</reference>
<name>A0A409X580_9AGAR</name>
<keyword evidence="3 4" id="KW-0560">Oxidoreductase</keyword>
<dbReference type="PANTHER" id="PTHR11573">
    <property type="entry name" value="RIBONUCLEOSIDE-DIPHOSPHATE REDUCTASE LARGE CHAIN"/>
    <property type="match status" value="1"/>
</dbReference>
<protein>
    <recommendedName>
        <fullName evidence="2 4">Ribonucleoside-diphosphate reductase</fullName>
        <ecNumber evidence="2 4">1.17.4.1</ecNumber>
    </recommendedName>
</protein>
<comment type="caution">
    <text evidence="7">The sequence shown here is derived from an EMBL/GenBank/DDBJ whole genome shotgun (WGS) entry which is preliminary data.</text>
</comment>
<evidence type="ECO:0000259" key="6">
    <source>
        <dbReference type="Pfam" id="PF02867"/>
    </source>
</evidence>
<evidence type="ECO:0000313" key="7">
    <source>
        <dbReference type="EMBL" id="PPQ85958.1"/>
    </source>
</evidence>
<dbReference type="InParanoid" id="A0A409X580"/>
<feature type="domain" description="Ribonucleotide reductase large subunit N-terminal" evidence="5">
    <location>
        <begin position="142"/>
        <end position="210"/>
    </location>
</feature>
<dbReference type="PANTHER" id="PTHR11573:SF6">
    <property type="entry name" value="RIBONUCLEOSIDE-DIPHOSPHATE REDUCTASE LARGE SUBUNIT"/>
    <property type="match status" value="1"/>
</dbReference>
<dbReference type="InterPro" id="IPR000788">
    <property type="entry name" value="RNR_lg_C"/>
</dbReference>
<keyword evidence="8" id="KW-1185">Reference proteome</keyword>
<feature type="domain" description="Ribonucleotide reductase large subunit C-terminal" evidence="6">
    <location>
        <begin position="235"/>
        <end position="558"/>
    </location>
</feature>
<dbReference type="GO" id="GO:0004748">
    <property type="term" value="F:ribonucleoside-diphosphate reductase activity, thioredoxin disulfide as acceptor"/>
    <property type="evidence" value="ECO:0007669"/>
    <property type="project" value="UniProtKB-EC"/>
</dbReference>
<sequence>MILEADPSVAFHVERFIQIFDVEKLQKRIRSVVREGEKEFVDVSRIVNSVMNSASPVVVAGELDHLLAGVTARLSHIHPAYDKVAGRIAMGSIYKETPPLFSTSIRLMLQTQSIQFTSIYKESVNALLPYLDCEIVEKNDFDFAYDSVVLFRDVYLMRDAGRLLERPQYLFMRIAVSVNGTNLAAVRRTYVDLAKGLYIHEASTMINAGTMLAQVVARHSLPFSGQSTMDKFIKLTECSMICYGGGSVAIGASEFPAEGEVVDGRSSNGLRAISRVFDNIVHRVGKGPAFSRGKITIYVEPWHSEMYRFLEGNAKAFFEHQPHARGLYFALWIPDLFMDRVRSGENWSLFRPGDVPGLASSWGEDFNMKYRNYESRGLAAHTVSAKALWDTIVDGILRTGGPSIMFKDSVNGESKSNLVHVGTLTFGGIAADTALTASSNETGICATASLVLPAFVSTDGTFDYQLLHRTVTSITQDLNRILLINSYPSMPATASYLASRCIGIGIVGLADAFIDLRLPYDSDKAVQTGRNIMETVYHAALQTSCDLVEVYGAYPTFQD</sequence>
<dbReference type="Pfam" id="PF02867">
    <property type="entry name" value="Ribonuc_red_lgC"/>
    <property type="match status" value="1"/>
</dbReference>
<dbReference type="EMBL" id="NHYE01004173">
    <property type="protein sequence ID" value="PPQ85958.1"/>
    <property type="molecule type" value="Genomic_DNA"/>
</dbReference>
<gene>
    <name evidence="7" type="ORF">CVT26_012658</name>
</gene>
<dbReference type="STRING" id="231916.A0A409X580"/>
<dbReference type="SUPFAM" id="SSF51998">
    <property type="entry name" value="PFL-like glycyl radical enzymes"/>
    <property type="match status" value="1"/>
</dbReference>
<dbReference type="GO" id="GO:0005971">
    <property type="term" value="C:ribonucleoside-diphosphate reductase complex"/>
    <property type="evidence" value="ECO:0007669"/>
    <property type="project" value="TreeGrafter"/>
</dbReference>
<keyword evidence="4" id="KW-0215">Deoxyribonucleotide synthesis</keyword>
<accession>A0A409X580</accession>
<dbReference type="PRINTS" id="PR01183">
    <property type="entry name" value="RIBORDTASEM1"/>
</dbReference>